<accession>A0A0E9UAK1</accession>
<dbReference type="EMBL" id="GBXM01046589">
    <property type="protein sequence ID" value="JAH61988.1"/>
    <property type="molecule type" value="Transcribed_RNA"/>
</dbReference>
<name>A0A0E9UAK1_ANGAN</name>
<proteinExistence type="predicted"/>
<reference evidence="1" key="2">
    <citation type="journal article" date="2015" name="Fish Shellfish Immunol.">
        <title>Early steps in the European eel (Anguilla anguilla)-Vibrio vulnificus interaction in the gills: Role of the RtxA13 toxin.</title>
        <authorList>
            <person name="Callol A."/>
            <person name="Pajuelo D."/>
            <person name="Ebbesson L."/>
            <person name="Teles M."/>
            <person name="MacKenzie S."/>
            <person name="Amaro C."/>
        </authorList>
    </citation>
    <scope>NUCLEOTIDE SEQUENCE</scope>
</reference>
<sequence>MYILILIGKIKMLFPKGELFTFPHSARQRPTQAHLHKYNYTMDMRRKGNA</sequence>
<protein>
    <submittedName>
        <fullName evidence="1">Uncharacterized protein</fullName>
    </submittedName>
</protein>
<dbReference type="AlphaFoldDB" id="A0A0E9UAK1"/>
<reference evidence="1" key="1">
    <citation type="submission" date="2014-11" db="EMBL/GenBank/DDBJ databases">
        <authorList>
            <person name="Amaro Gonzalez C."/>
        </authorList>
    </citation>
    <scope>NUCLEOTIDE SEQUENCE</scope>
</reference>
<evidence type="ECO:0000313" key="1">
    <source>
        <dbReference type="EMBL" id="JAH61988.1"/>
    </source>
</evidence>
<organism evidence="1">
    <name type="scientific">Anguilla anguilla</name>
    <name type="common">European freshwater eel</name>
    <name type="synonym">Muraena anguilla</name>
    <dbReference type="NCBI Taxonomy" id="7936"/>
    <lineage>
        <taxon>Eukaryota</taxon>
        <taxon>Metazoa</taxon>
        <taxon>Chordata</taxon>
        <taxon>Craniata</taxon>
        <taxon>Vertebrata</taxon>
        <taxon>Euteleostomi</taxon>
        <taxon>Actinopterygii</taxon>
        <taxon>Neopterygii</taxon>
        <taxon>Teleostei</taxon>
        <taxon>Anguilliformes</taxon>
        <taxon>Anguillidae</taxon>
        <taxon>Anguilla</taxon>
    </lineage>
</organism>